<gene>
    <name evidence="1" type="ORF">SAMN05444920_113104</name>
</gene>
<proteinExistence type="predicted"/>
<organism evidence="1 2">
    <name type="scientific">Nonomuraea solani</name>
    <dbReference type="NCBI Taxonomy" id="1144553"/>
    <lineage>
        <taxon>Bacteria</taxon>
        <taxon>Bacillati</taxon>
        <taxon>Actinomycetota</taxon>
        <taxon>Actinomycetes</taxon>
        <taxon>Streptosporangiales</taxon>
        <taxon>Streptosporangiaceae</taxon>
        <taxon>Nonomuraea</taxon>
    </lineage>
</organism>
<sequence>MEGLPEGTSAIGGYWTRTNHPEIDLIGADGEPIAKKITMVGSVKWLENRPFDDHDLRELIVRQAQVPGADTSTPLYAVSRSGCGVEGVRHVTPEDLLEVWR</sequence>
<accession>A0A1H6ENS2</accession>
<reference evidence="1 2" key="1">
    <citation type="submission" date="2016-10" db="EMBL/GenBank/DDBJ databases">
        <authorList>
            <person name="de Groot N.N."/>
        </authorList>
    </citation>
    <scope>NUCLEOTIDE SEQUENCE [LARGE SCALE GENOMIC DNA]</scope>
    <source>
        <strain evidence="1 2">CGMCC 4.7037</strain>
    </source>
</reference>
<evidence type="ECO:0000313" key="2">
    <source>
        <dbReference type="Proteomes" id="UP000236732"/>
    </source>
</evidence>
<evidence type="ECO:0000313" key="1">
    <source>
        <dbReference type="EMBL" id="SEG99508.1"/>
    </source>
</evidence>
<dbReference type="EMBL" id="FNVT01000013">
    <property type="protein sequence ID" value="SEG99508.1"/>
    <property type="molecule type" value="Genomic_DNA"/>
</dbReference>
<dbReference type="AlphaFoldDB" id="A0A1H6ENS2"/>
<name>A0A1H6ENS2_9ACTN</name>
<keyword evidence="2" id="KW-1185">Reference proteome</keyword>
<dbReference type="Proteomes" id="UP000236732">
    <property type="component" value="Unassembled WGS sequence"/>
</dbReference>
<evidence type="ECO:0008006" key="3">
    <source>
        <dbReference type="Google" id="ProtNLM"/>
    </source>
</evidence>
<protein>
    <recommendedName>
        <fullName evidence="3">DUF234 domain-containing protein</fullName>
    </recommendedName>
</protein>